<sequence>MQNNLISIGEAAKLLGVSIDTLRRWDVVGRLLSVRTGVRGHRFYRQSDISEFLQDIETKADKWVQSAHGVEPEPEMYCQTRDVFQARLEQFQSKLSRLVSLPIVSLVTAVAGEIGNNSFDHNLGNWHDIPGVFFSYSIRNREVILADRGQGVLTTLKRVRPELNRADEALKVAFTETISGRFPEARGNGLKFVRSIIIAHPLTLYFRTGDACLYLKQNSKYVMIRQSETPIKGCFATIGFEEAV</sequence>
<feature type="domain" description="HTH merR-type" evidence="1">
    <location>
        <begin position="5"/>
        <end position="49"/>
    </location>
</feature>
<dbReference type="AlphaFoldDB" id="A0A0G1CQ29"/>
<evidence type="ECO:0000313" key="2">
    <source>
        <dbReference type="EMBL" id="KKS87629.1"/>
    </source>
</evidence>
<evidence type="ECO:0000313" key="3">
    <source>
        <dbReference type="Proteomes" id="UP000034050"/>
    </source>
</evidence>
<gene>
    <name evidence="2" type="ORF">UV61_C0001G0036</name>
</gene>
<evidence type="ECO:0000259" key="1">
    <source>
        <dbReference type="PROSITE" id="PS50937"/>
    </source>
</evidence>
<dbReference type="InterPro" id="IPR009061">
    <property type="entry name" value="DNA-bd_dom_put_sf"/>
</dbReference>
<dbReference type="Gene3D" id="1.10.1660.10">
    <property type="match status" value="1"/>
</dbReference>
<accession>A0A0G1CQ29</accession>
<dbReference type="SUPFAM" id="SSF46955">
    <property type="entry name" value="Putative DNA-binding domain"/>
    <property type="match status" value="1"/>
</dbReference>
<dbReference type="Pfam" id="PF00376">
    <property type="entry name" value="MerR"/>
    <property type="match status" value="1"/>
</dbReference>
<dbReference type="InterPro" id="IPR000551">
    <property type="entry name" value="MerR-type_HTH_dom"/>
</dbReference>
<dbReference type="EMBL" id="LCFD01000001">
    <property type="protein sequence ID" value="KKS87629.1"/>
    <property type="molecule type" value="Genomic_DNA"/>
</dbReference>
<dbReference type="Proteomes" id="UP000034050">
    <property type="component" value="Unassembled WGS sequence"/>
</dbReference>
<dbReference type="CDD" id="cd04762">
    <property type="entry name" value="HTH_MerR-trunc"/>
    <property type="match status" value="1"/>
</dbReference>
<dbReference type="PROSITE" id="PS50937">
    <property type="entry name" value="HTH_MERR_2"/>
    <property type="match status" value="1"/>
</dbReference>
<reference evidence="2 3" key="1">
    <citation type="journal article" date="2015" name="Nature">
        <title>rRNA introns, odd ribosomes, and small enigmatic genomes across a large radiation of phyla.</title>
        <authorList>
            <person name="Brown C.T."/>
            <person name="Hug L.A."/>
            <person name="Thomas B.C."/>
            <person name="Sharon I."/>
            <person name="Castelle C.J."/>
            <person name="Singh A."/>
            <person name="Wilkins M.J."/>
            <person name="Williams K.H."/>
            <person name="Banfield J.F."/>
        </authorList>
    </citation>
    <scope>NUCLEOTIDE SEQUENCE [LARGE SCALE GENOMIC DNA]</scope>
</reference>
<proteinExistence type="predicted"/>
<organism evidence="2 3">
    <name type="scientific">Candidatus Gottesmanbacteria bacterium GW2011_GWB1_43_11</name>
    <dbReference type="NCBI Taxonomy" id="1618446"/>
    <lineage>
        <taxon>Bacteria</taxon>
        <taxon>Candidatus Gottesmaniibacteriota</taxon>
    </lineage>
</organism>
<dbReference type="GO" id="GO:0003677">
    <property type="term" value="F:DNA binding"/>
    <property type="evidence" value="ECO:0007669"/>
    <property type="project" value="InterPro"/>
</dbReference>
<comment type="caution">
    <text evidence="2">The sequence shown here is derived from an EMBL/GenBank/DDBJ whole genome shotgun (WGS) entry which is preliminary data.</text>
</comment>
<protein>
    <recommendedName>
        <fullName evidence="1">HTH merR-type domain-containing protein</fullName>
    </recommendedName>
</protein>
<dbReference type="GO" id="GO:0006355">
    <property type="term" value="P:regulation of DNA-templated transcription"/>
    <property type="evidence" value="ECO:0007669"/>
    <property type="project" value="InterPro"/>
</dbReference>
<name>A0A0G1CQ29_9BACT</name>
<dbReference type="STRING" id="1618446.UV61_C0001G0036"/>